<feature type="domain" description="RNase H type-1" evidence="1">
    <location>
        <begin position="2"/>
        <end position="65"/>
    </location>
</feature>
<dbReference type="Gene3D" id="1.10.340.70">
    <property type="match status" value="1"/>
</dbReference>
<feature type="domain" description="Integrase zinc-binding" evidence="2">
    <location>
        <begin position="138"/>
        <end position="190"/>
    </location>
</feature>
<dbReference type="InterPro" id="IPR036397">
    <property type="entry name" value="RNaseH_sf"/>
</dbReference>
<evidence type="ECO:0000259" key="1">
    <source>
        <dbReference type="Pfam" id="PF13456"/>
    </source>
</evidence>
<name>A0A371G6F7_MUCPR</name>
<gene>
    <name evidence="3" type="ORF">CR513_32544</name>
</gene>
<sequence length="360" mass="41724">MGARVLTVKSNSRLVTRQVNDEYQAKDPYLTQYLSRVKAQAETLEGFILLHVPREQNERANLQVKLAITQKGGLNRRVIQKTLNQSIIENVVLFNDWWLSWRDPIIEFLSQDKTLEDPREAQKMKREALKYCLGEDKVEQANKEVHEGACESHIGGRALASKIARAGFYWPTIKRDNITFVKKCDKCHRHVDRHQAPSELLHSMTSLWPFYMWGVDILGHFPLANTLRATVKQRLLIRRRDSGQRNYYKWSGPTTPHLTRPCRRPLFCLTFEEDAMIPMEVEVLSPCATFFQQNNNEDELRANLNLLKEDREMAHIRDYAAKARAAKRHNSIVFPQPIRRDDLVLRGVLKGATTNKLAPN</sequence>
<accession>A0A371G6F7</accession>
<organism evidence="3 4">
    <name type="scientific">Mucuna pruriens</name>
    <name type="common">Velvet bean</name>
    <name type="synonym">Dolichos pruriens</name>
    <dbReference type="NCBI Taxonomy" id="157652"/>
    <lineage>
        <taxon>Eukaryota</taxon>
        <taxon>Viridiplantae</taxon>
        <taxon>Streptophyta</taxon>
        <taxon>Embryophyta</taxon>
        <taxon>Tracheophyta</taxon>
        <taxon>Spermatophyta</taxon>
        <taxon>Magnoliopsida</taxon>
        <taxon>eudicotyledons</taxon>
        <taxon>Gunneridae</taxon>
        <taxon>Pentapetalae</taxon>
        <taxon>rosids</taxon>
        <taxon>fabids</taxon>
        <taxon>Fabales</taxon>
        <taxon>Fabaceae</taxon>
        <taxon>Papilionoideae</taxon>
        <taxon>50 kb inversion clade</taxon>
        <taxon>NPAAA clade</taxon>
        <taxon>indigoferoid/millettioid clade</taxon>
        <taxon>Phaseoleae</taxon>
        <taxon>Mucuna</taxon>
    </lineage>
</organism>
<dbReference type="PANTHER" id="PTHR48475">
    <property type="entry name" value="RIBONUCLEASE H"/>
    <property type="match status" value="1"/>
</dbReference>
<dbReference type="Gene3D" id="3.30.420.10">
    <property type="entry name" value="Ribonuclease H-like superfamily/Ribonuclease H"/>
    <property type="match status" value="1"/>
</dbReference>
<dbReference type="InterPro" id="IPR002156">
    <property type="entry name" value="RNaseH_domain"/>
</dbReference>
<keyword evidence="4" id="KW-1185">Reference proteome</keyword>
<proteinExistence type="predicted"/>
<evidence type="ECO:0000259" key="2">
    <source>
        <dbReference type="Pfam" id="PF17921"/>
    </source>
</evidence>
<dbReference type="OrthoDB" id="1717426at2759"/>
<evidence type="ECO:0000313" key="4">
    <source>
        <dbReference type="Proteomes" id="UP000257109"/>
    </source>
</evidence>
<dbReference type="AlphaFoldDB" id="A0A371G6F7"/>
<protein>
    <recommendedName>
        <fullName evidence="5">RNase H type-1 domain-containing protein</fullName>
    </recommendedName>
</protein>
<dbReference type="EMBL" id="QJKJ01006594">
    <property type="protein sequence ID" value="RDX86158.1"/>
    <property type="molecule type" value="Genomic_DNA"/>
</dbReference>
<evidence type="ECO:0008006" key="5">
    <source>
        <dbReference type="Google" id="ProtNLM"/>
    </source>
</evidence>
<reference evidence="3" key="1">
    <citation type="submission" date="2018-05" db="EMBL/GenBank/DDBJ databases">
        <title>Draft genome of Mucuna pruriens seed.</title>
        <authorList>
            <person name="Nnadi N.E."/>
            <person name="Vos R."/>
            <person name="Hasami M.H."/>
            <person name="Devisetty U.K."/>
            <person name="Aguiy J.C."/>
        </authorList>
    </citation>
    <scope>NUCLEOTIDE SEQUENCE [LARGE SCALE GENOMIC DNA]</scope>
    <source>
        <strain evidence="3">JCA_2017</strain>
    </source>
</reference>
<dbReference type="InterPro" id="IPR041588">
    <property type="entry name" value="Integrase_H2C2"/>
</dbReference>
<dbReference type="Pfam" id="PF13456">
    <property type="entry name" value="RVT_3"/>
    <property type="match status" value="1"/>
</dbReference>
<feature type="non-terminal residue" evidence="3">
    <location>
        <position position="1"/>
    </location>
</feature>
<evidence type="ECO:0000313" key="3">
    <source>
        <dbReference type="EMBL" id="RDX86158.1"/>
    </source>
</evidence>
<comment type="caution">
    <text evidence="3">The sequence shown here is derived from an EMBL/GenBank/DDBJ whole genome shotgun (WGS) entry which is preliminary data.</text>
</comment>
<dbReference type="GO" id="GO:0003676">
    <property type="term" value="F:nucleic acid binding"/>
    <property type="evidence" value="ECO:0007669"/>
    <property type="project" value="InterPro"/>
</dbReference>
<dbReference type="GO" id="GO:0004523">
    <property type="term" value="F:RNA-DNA hybrid ribonuclease activity"/>
    <property type="evidence" value="ECO:0007669"/>
    <property type="project" value="InterPro"/>
</dbReference>
<dbReference type="Pfam" id="PF17921">
    <property type="entry name" value="Integrase_H2C2"/>
    <property type="match status" value="1"/>
</dbReference>
<dbReference type="Proteomes" id="UP000257109">
    <property type="component" value="Unassembled WGS sequence"/>
</dbReference>
<dbReference type="PANTHER" id="PTHR48475:SF1">
    <property type="entry name" value="RNASE H TYPE-1 DOMAIN-CONTAINING PROTEIN"/>
    <property type="match status" value="1"/>
</dbReference>